<evidence type="ECO:0000256" key="1">
    <source>
        <dbReference type="SAM" id="SignalP"/>
    </source>
</evidence>
<evidence type="ECO:0000259" key="2">
    <source>
        <dbReference type="Pfam" id="PF18885"/>
    </source>
</evidence>
<feature type="chain" id="PRO_5022194471" description="DUF5648 domain-containing protein" evidence="1">
    <location>
        <begin position="20"/>
        <end position="163"/>
    </location>
</feature>
<gene>
    <name evidence="3" type="ORF">JN11_03165</name>
</gene>
<feature type="domain" description="DUF5648" evidence="2">
    <location>
        <begin position="23"/>
        <end position="156"/>
    </location>
</feature>
<evidence type="ECO:0000313" key="4">
    <source>
        <dbReference type="Proteomes" id="UP000317010"/>
    </source>
</evidence>
<dbReference type="AlphaFoldDB" id="A0A562TYE2"/>
<keyword evidence="1" id="KW-0732">Signal</keyword>
<name>A0A562TYE2_9SPHI</name>
<keyword evidence="4" id="KW-1185">Reference proteome</keyword>
<dbReference type="EMBL" id="VLLI01000009">
    <property type="protein sequence ID" value="TWI98086.1"/>
    <property type="molecule type" value="Genomic_DNA"/>
</dbReference>
<dbReference type="InterPro" id="IPR043708">
    <property type="entry name" value="DUF5648"/>
</dbReference>
<proteinExistence type="predicted"/>
<dbReference type="RefSeq" id="WP_144914031.1">
    <property type="nucleotide sequence ID" value="NZ_VLLI01000009.1"/>
</dbReference>
<dbReference type="Proteomes" id="UP000317010">
    <property type="component" value="Unassembled WGS sequence"/>
</dbReference>
<sequence length="163" mass="19057">MKKLITLTLLLFSSYYCFSQQTLLRYYNGKQRKHFYTTDFNEYGNGKNGWVLEGPACTVYTAEDRGRSIVPLFRYFNKQTGDHYYTLRYEEYGRGGNGYYLEGPACYINMYQAPGSVPLLKYFNPYTGDHFYTIDRHELGRGGFDGYQFKGVEGFVYPANPQR</sequence>
<organism evidence="3 4">
    <name type="scientific">Mucilaginibacter frigoritolerans</name>
    <dbReference type="NCBI Taxonomy" id="652788"/>
    <lineage>
        <taxon>Bacteria</taxon>
        <taxon>Pseudomonadati</taxon>
        <taxon>Bacteroidota</taxon>
        <taxon>Sphingobacteriia</taxon>
        <taxon>Sphingobacteriales</taxon>
        <taxon>Sphingobacteriaceae</taxon>
        <taxon>Mucilaginibacter</taxon>
    </lineage>
</organism>
<accession>A0A562TYE2</accession>
<protein>
    <recommendedName>
        <fullName evidence="2">DUF5648 domain-containing protein</fullName>
    </recommendedName>
</protein>
<comment type="caution">
    <text evidence="3">The sequence shown here is derived from an EMBL/GenBank/DDBJ whole genome shotgun (WGS) entry which is preliminary data.</text>
</comment>
<reference evidence="3 4" key="1">
    <citation type="submission" date="2019-07" db="EMBL/GenBank/DDBJ databases">
        <title>Genomic Encyclopedia of Archaeal and Bacterial Type Strains, Phase II (KMG-II): from individual species to whole genera.</title>
        <authorList>
            <person name="Goeker M."/>
        </authorList>
    </citation>
    <scope>NUCLEOTIDE SEQUENCE [LARGE SCALE GENOMIC DNA]</scope>
    <source>
        <strain evidence="3 4">ATCC BAA-1854</strain>
    </source>
</reference>
<dbReference type="Pfam" id="PF18885">
    <property type="entry name" value="DUF5648"/>
    <property type="match status" value="1"/>
</dbReference>
<feature type="signal peptide" evidence="1">
    <location>
        <begin position="1"/>
        <end position="19"/>
    </location>
</feature>
<dbReference type="OrthoDB" id="1038436at2"/>
<evidence type="ECO:0000313" key="3">
    <source>
        <dbReference type="EMBL" id="TWI98086.1"/>
    </source>
</evidence>